<evidence type="ECO:0008006" key="3">
    <source>
        <dbReference type="Google" id="ProtNLM"/>
    </source>
</evidence>
<reference evidence="1 2" key="1">
    <citation type="submission" date="2020-06" db="EMBL/GenBank/DDBJ databases">
        <authorList>
            <person name="Li R."/>
            <person name="Bekaert M."/>
        </authorList>
    </citation>
    <scope>NUCLEOTIDE SEQUENCE [LARGE SCALE GENOMIC DNA]</scope>
    <source>
        <strain evidence="2">wild</strain>
    </source>
</reference>
<dbReference type="Proteomes" id="UP000507470">
    <property type="component" value="Unassembled WGS sequence"/>
</dbReference>
<dbReference type="AlphaFoldDB" id="A0A6J8CHU0"/>
<sequence length="429" mass="48673">MIYYACICTIIEIEVILKKYSSNTCSVHEVIRPCQKKIKSTNWFEANNYCSFTGGRLANPDDMNQNSCTNKSMDIWLGKYDQERLTPWIAKLGCYLITDRGKLYATPSLLDCYRSCQSTSFGYKKPWCSCEEDAIVDNAPDAACVFEIRNFLWIYNNTETQGSSIFSDDKDSQDNGEKICNENSDHLITKQMCSSFDMDDRITPEILDWDTTISIQYHIPDRCPSESGLKLVEYIENCERQLDGFVCTFHGHSENYITVKPSPESSLALAVIRSYEPSYLSFGYESTNVPLQSIAVTSLFTKTSVSLYAQQKTASSILPTSVTLQLISDHARIHVVSASVDTSAESAITNIIDMSNTVYSSVVTEQNIKQVTDNNGRYRKTVEIHKRSHLLNTYMNCQHLNSRHCHESQIKYQSKYLLAMFERVAALGL</sequence>
<proteinExistence type="predicted"/>
<protein>
    <recommendedName>
        <fullName evidence="3">C-type lectin domain-containing protein</fullName>
    </recommendedName>
</protein>
<evidence type="ECO:0000313" key="2">
    <source>
        <dbReference type="Proteomes" id="UP000507470"/>
    </source>
</evidence>
<gene>
    <name evidence="1" type="ORF">MCOR_29289</name>
</gene>
<dbReference type="EMBL" id="CACVKT020005309">
    <property type="protein sequence ID" value="CAC5394554.1"/>
    <property type="molecule type" value="Genomic_DNA"/>
</dbReference>
<dbReference type="OrthoDB" id="6205038at2759"/>
<dbReference type="InterPro" id="IPR016187">
    <property type="entry name" value="CTDL_fold"/>
</dbReference>
<organism evidence="1 2">
    <name type="scientific">Mytilus coruscus</name>
    <name type="common">Sea mussel</name>
    <dbReference type="NCBI Taxonomy" id="42192"/>
    <lineage>
        <taxon>Eukaryota</taxon>
        <taxon>Metazoa</taxon>
        <taxon>Spiralia</taxon>
        <taxon>Lophotrochozoa</taxon>
        <taxon>Mollusca</taxon>
        <taxon>Bivalvia</taxon>
        <taxon>Autobranchia</taxon>
        <taxon>Pteriomorphia</taxon>
        <taxon>Mytilida</taxon>
        <taxon>Mytiloidea</taxon>
        <taxon>Mytilidae</taxon>
        <taxon>Mytilinae</taxon>
        <taxon>Mytilus</taxon>
    </lineage>
</organism>
<accession>A0A6J8CHU0</accession>
<name>A0A6J8CHU0_MYTCO</name>
<evidence type="ECO:0000313" key="1">
    <source>
        <dbReference type="EMBL" id="CAC5394554.1"/>
    </source>
</evidence>
<dbReference type="SUPFAM" id="SSF56436">
    <property type="entry name" value="C-type lectin-like"/>
    <property type="match status" value="1"/>
</dbReference>
<keyword evidence="2" id="KW-1185">Reference proteome</keyword>